<reference evidence="1" key="1">
    <citation type="submission" date="2013-08" db="EMBL/GenBank/DDBJ databases">
        <title>Oryza genome evolution.</title>
        <authorList>
            <person name="Wing R.A."/>
            <person name="Panaud O."/>
            <person name="Oliveira A.C."/>
        </authorList>
    </citation>
    <scope>NUCLEOTIDE SEQUENCE</scope>
</reference>
<evidence type="ECO:0000313" key="2">
    <source>
        <dbReference type="Proteomes" id="UP000026961"/>
    </source>
</evidence>
<sequence>MDHAVCHGRSTVRRDDTCQESDGRQRLTMNDEQGKAPSHLWARMSRPMAGFQHSLLPLLVAVS</sequence>
<dbReference type="Gramene" id="OGLUM01G22370.1">
    <property type="protein sequence ID" value="OGLUM01G22370.1"/>
    <property type="gene ID" value="OGLUM01G22370"/>
</dbReference>
<proteinExistence type="predicted"/>
<name>A0A0D9YA78_9ORYZ</name>
<keyword evidence="2" id="KW-1185">Reference proteome</keyword>
<dbReference type="Proteomes" id="UP000026961">
    <property type="component" value="Chromosome 1"/>
</dbReference>
<accession>A0A0D9YA78</accession>
<dbReference type="HOGENOM" id="CLU_2889444_0_0_1"/>
<organism evidence="1">
    <name type="scientific">Oryza glumipatula</name>
    <dbReference type="NCBI Taxonomy" id="40148"/>
    <lineage>
        <taxon>Eukaryota</taxon>
        <taxon>Viridiplantae</taxon>
        <taxon>Streptophyta</taxon>
        <taxon>Embryophyta</taxon>
        <taxon>Tracheophyta</taxon>
        <taxon>Spermatophyta</taxon>
        <taxon>Magnoliopsida</taxon>
        <taxon>Liliopsida</taxon>
        <taxon>Poales</taxon>
        <taxon>Poaceae</taxon>
        <taxon>BOP clade</taxon>
        <taxon>Oryzoideae</taxon>
        <taxon>Oryzeae</taxon>
        <taxon>Oryzinae</taxon>
        <taxon>Oryza</taxon>
    </lineage>
</organism>
<evidence type="ECO:0000313" key="1">
    <source>
        <dbReference type="EnsemblPlants" id="OGLUM01G22370.1"/>
    </source>
</evidence>
<protein>
    <submittedName>
        <fullName evidence="1">Uncharacterized protein</fullName>
    </submittedName>
</protein>
<reference evidence="1" key="3">
    <citation type="submission" date="2018-05" db="EMBL/GenBank/DDBJ databases">
        <title>OgluRS3 (Oryza glumaepatula Reference Sequence Version 3).</title>
        <authorList>
            <person name="Zhang J."/>
            <person name="Kudrna D."/>
            <person name="Lee S."/>
            <person name="Talag J."/>
            <person name="Welchert J."/>
            <person name="Wing R.A."/>
        </authorList>
    </citation>
    <scope>NUCLEOTIDE SEQUENCE [LARGE SCALE GENOMIC DNA]</scope>
</reference>
<reference evidence="1" key="2">
    <citation type="submission" date="2015-04" db="UniProtKB">
        <authorList>
            <consortium name="EnsemblPlants"/>
        </authorList>
    </citation>
    <scope>IDENTIFICATION</scope>
</reference>
<dbReference type="EnsemblPlants" id="OGLUM01G22370.1">
    <property type="protein sequence ID" value="OGLUM01G22370.1"/>
    <property type="gene ID" value="OGLUM01G22370"/>
</dbReference>
<dbReference type="AlphaFoldDB" id="A0A0D9YA78"/>